<sequence length="123" mass="13643">MCSMSSPPVVASMRMWVSDDPERDWETILAPALAYQAGVYARMGTDAGHPQPPNIDPHTLRRTGLLIDTPEKMVNMIQPMQASAPLTEICFWSHLPGVSHEAVMAHLERVSKHVLPPFSAREV</sequence>
<dbReference type="eggNOG" id="COG2141">
    <property type="taxonomic scope" value="Bacteria"/>
</dbReference>
<dbReference type="EMBL" id="ADVG01000003">
    <property type="protein sequence ID" value="EFH84323.1"/>
    <property type="molecule type" value="Genomic_DNA"/>
</dbReference>
<dbReference type="InParanoid" id="D6TVU0"/>
<dbReference type="InterPro" id="IPR036661">
    <property type="entry name" value="Luciferase-like_sf"/>
</dbReference>
<dbReference type="SUPFAM" id="SSF51679">
    <property type="entry name" value="Bacterial luciferase-like"/>
    <property type="match status" value="1"/>
</dbReference>
<dbReference type="OrthoDB" id="9814695at2"/>
<name>D6TVU0_KTERA</name>
<protein>
    <submittedName>
        <fullName evidence="1">Luciferase-like protein</fullName>
    </submittedName>
</protein>
<accession>D6TVU0</accession>
<dbReference type="Proteomes" id="UP000004508">
    <property type="component" value="Unassembled WGS sequence"/>
</dbReference>
<dbReference type="STRING" id="485913.Krac_5353"/>
<dbReference type="AlphaFoldDB" id="D6TVU0"/>
<evidence type="ECO:0000313" key="1">
    <source>
        <dbReference type="EMBL" id="EFH84323.1"/>
    </source>
</evidence>
<evidence type="ECO:0000313" key="2">
    <source>
        <dbReference type="Proteomes" id="UP000004508"/>
    </source>
</evidence>
<comment type="caution">
    <text evidence="1">The sequence shown here is derived from an EMBL/GenBank/DDBJ whole genome shotgun (WGS) entry which is preliminary data.</text>
</comment>
<keyword evidence="2" id="KW-1185">Reference proteome</keyword>
<reference evidence="1 2" key="1">
    <citation type="journal article" date="2011" name="Stand. Genomic Sci.">
        <title>Non-contiguous finished genome sequence and contextual data of the filamentous soil bacterium Ktedonobacter racemifer type strain (SOSP1-21).</title>
        <authorList>
            <person name="Chang Y.J."/>
            <person name="Land M."/>
            <person name="Hauser L."/>
            <person name="Chertkov O."/>
            <person name="Del Rio T.G."/>
            <person name="Nolan M."/>
            <person name="Copeland A."/>
            <person name="Tice H."/>
            <person name="Cheng J.F."/>
            <person name="Lucas S."/>
            <person name="Han C."/>
            <person name="Goodwin L."/>
            <person name="Pitluck S."/>
            <person name="Ivanova N."/>
            <person name="Ovchinikova G."/>
            <person name="Pati A."/>
            <person name="Chen A."/>
            <person name="Palaniappan K."/>
            <person name="Mavromatis K."/>
            <person name="Liolios K."/>
            <person name="Brettin T."/>
            <person name="Fiebig A."/>
            <person name="Rohde M."/>
            <person name="Abt B."/>
            <person name="Goker M."/>
            <person name="Detter J.C."/>
            <person name="Woyke T."/>
            <person name="Bristow J."/>
            <person name="Eisen J.A."/>
            <person name="Markowitz V."/>
            <person name="Hugenholtz P."/>
            <person name="Kyrpides N.C."/>
            <person name="Klenk H.P."/>
            <person name="Lapidus A."/>
        </authorList>
    </citation>
    <scope>NUCLEOTIDE SEQUENCE [LARGE SCALE GENOMIC DNA]</scope>
    <source>
        <strain evidence="2">DSM 44963</strain>
    </source>
</reference>
<dbReference type="GO" id="GO:0016705">
    <property type="term" value="F:oxidoreductase activity, acting on paired donors, with incorporation or reduction of molecular oxygen"/>
    <property type="evidence" value="ECO:0007669"/>
    <property type="project" value="InterPro"/>
</dbReference>
<proteinExistence type="predicted"/>
<dbReference type="Gene3D" id="3.20.20.30">
    <property type="entry name" value="Luciferase-like domain"/>
    <property type="match status" value="1"/>
</dbReference>
<gene>
    <name evidence="1" type="ORF">Krac_5353</name>
</gene>
<organism evidence="1 2">
    <name type="scientific">Ktedonobacter racemifer DSM 44963</name>
    <dbReference type="NCBI Taxonomy" id="485913"/>
    <lineage>
        <taxon>Bacteria</taxon>
        <taxon>Bacillati</taxon>
        <taxon>Chloroflexota</taxon>
        <taxon>Ktedonobacteria</taxon>
        <taxon>Ktedonobacterales</taxon>
        <taxon>Ktedonobacteraceae</taxon>
        <taxon>Ktedonobacter</taxon>
    </lineage>
</organism>